<dbReference type="RefSeq" id="WP_408471681.1">
    <property type="nucleotide sequence ID" value="NZ_JAQQBW010000044.1"/>
</dbReference>
<evidence type="ECO:0008006" key="3">
    <source>
        <dbReference type="Google" id="ProtNLM"/>
    </source>
</evidence>
<sequence length="70" mass="8213">MSSDDRQLERPSFDALQLKDGSGYFVRVTWSDGFEQQINDFADEAEAQQWITDNAPNWHEWASHRVQPRT</sequence>
<proteinExistence type="predicted"/>
<keyword evidence="2" id="KW-1185">Reference proteome</keyword>
<protein>
    <recommendedName>
        <fullName evidence="3">DUF2158 domain-containing protein</fullName>
    </recommendedName>
</protein>
<evidence type="ECO:0000313" key="2">
    <source>
        <dbReference type="Proteomes" id="UP000673821"/>
    </source>
</evidence>
<accession>A0ABM8SSL1</accession>
<organism evidence="1 2">
    <name type="scientific">Paraburkholderia nemoris</name>
    <dbReference type="NCBI Taxonomy" id="2793076"/>
    <lineage>
        <taxon>Bacteria</taxon>
        <taxon>Pseudomonadati</taxon>
        <taxon>Pseudomonadota</taxon>
        <taxon>Betaproteobacteria</taxon>
        <taxon>Burkholderiales</taxon>
        <taxon>Burkholderiaceae</taxon>
        <taxon>Paraburkholderia</taxon>
    </lineage>
</organism>
<comment type="caution">
    <text evidence="1">The sequence shown here is derived from an EMBL/GenBank/DDBJ whole genome shotgun (WGS) entry which is preliminary data.</text>
</comment>
<dbReference type="EMBL" id="CAJNBH010000025">
    <property type="protein sequence ID" value="CAE6829942.1"/>
    <property type="molecule type" value="Genomic_DNA"/>
</dbReference>
<name>A0ABM8SSL1_9BURK</name>
<dbReference type="Proteomes" id="UP000673821">
    <property type="component" value="Unassembled WGS sequence"/>
</dbReference>
<gene>
    <name evidence="1" type="ORF">R69776_06559</name>
</gene>
<reference evidence="1 2" key="1">
    <citation type="submission" date="2021-02" db="EMBL/GenBank/DDBJ databases">
        <authorList>
            <person name="Vanwijnsberghe S."/>
        </authorList>
    </citation>
    <scope>NUCLEOTIDE SEQUENCE [LARGE SCALE GENOMIC DNA]</scope>
    <source>
        <strain evidence="1 2">R-69776</strain>
    </source>
</reference>
<evidence type="ECO:0000313" key="1">
    <source>
        <dbReference type="EMBL" id="CAE6829942.1"/>
    </source>
</evidence>